<accession>A0A5C3MVJ9</accession>
<sequence>MSTQSPSSTLPANASSTSSSTQNNGFLGGPASPPLILALLAVGVFGIGVASMLGWRRARAGRSMVLGPFGVETLGIDRNEARRQIRQDAKAVGEKPLLWDLSSLPFTPRDGHTQLGDFLPISTYVARDTSVPAFLGLLSLSPSGRIVAVYFTQPSQ</sequence>
<feature type="compositionally biased region" description="Low complexity" evidence="1">
    <location>
        <begin position="1"/>
        <end position="24"/>
    </location>
</feature>
<reference evidence="3 4" key="1">
    <citation type="journal article" date="2019" name="Nat. Ecol. Evol.">
        <title>Megaphylogeny resolves global patterns of mushroom evolution.</title>
        <authorList>
            <person name="Varga T."/>
            <person name="Krizsan K."/>
            <person name="Foldi C."/>
            <person name="Dima B."/>
            <person name="Sanchez-Garcia M."/>
            <person name="Sanchez-Ramirez S."/>
            <person name="Szollosi G.J."/>
            <person name="Szarkandi J.G."/>
            <person name="Papp V."/>
            <person name="Albert L."/>
            <person name="Andreopoulos W."/>
            <person name="Angelini C."/>
            <person name="Antonin V."/>
            <person name="Barry K.W."/>
            <person name="Bougher N.L."/>
            <person name="Buchanan P."/>
            <person name="Buyck B."/>
            <person name="Bense V."/>
            <person name="Catcheside P."/>
            <person name="Chovatia M."/>
            <person name="Cooper J."/>
            <person name="Damon W."/>
            <person name="Desjardin D."/>
            <person name="Finy P."/>
            <person name="Geml J."/>
            <person name="Haridas S."/>
            <person name="Hughes K."/>
            <person name="Justo A."/>
            <person name="Karasinski D."/>
            <person name="Kautmanova I."/>
            <person name="Kiss B."/>
            <person name="Kocsube S."/>
            <person name="Kotiranta H."/>
            <person name="LaButti K.M."/>
            <person name="Lechner B.E."/>
            <person name="Liimatainen K."/>
            <person name="Lipzen A."/>
            <person name="Lukacs Z."/>
            <person name="Mihaltcheva S."/>
            <person name="Morgado L.N."/>
            <person name="Niskanen T."/>
            <person name="Noordeloos M.E."/>
            <person name="Ohm R.A."/>
            <person name="Ortiz-Santana B."/>
            <person name="Ovrebo C."/>
            <person name="Racz N."/>
            <person name="Riley R."/>
            <person name="Savchenko A."/>
            <person name="Shiryaev A."/>
            <person name="Soop K."/>
            <person name="Spirin V."/>
            <person name="Szebenyi C."/>
            <person name="Tomsovsky M."/>
            <person name="Tulloss R.E."/>
            <person name="Uehling J."/>
            <person name="Grigoriev I.V."/>
            <person name="Vagvolgyi C."/>
            <person name="Papp T."/>
            <person name="Martin F.M."/>
            <person name="Miettinen O."/>
            <person name="Hibbett D.S."/>
            <person name="Nagy L.G."/>
        </authorList>
    </citation>
    <scope>NUCLEOTIDE SEQUENCE [LARGE SCALE GENOMIC DNA]</scope>
    <source>
        <strain evidence="3 4">OMC1185</strain>
    </source>
</reference>
<organism evidence="3 4">
    <name type="scientific">Heliocybe sulcata</name>
    <dbReference type="NCBI Taxonomy" id="5364"/>
    <lineage>
        <taxon>Eukaryota</taxon>
        <taxon>Fungi</taxon>
        <taxon>Dikarya</taxon>
        <taxon>Basidiomycota</taxon>
        <taxon>Agaricomycotina</taxon>
        <taxon>Agaricomycetes</taxon>
        <taxon>Gloeophyllales</taxon>
        <taxon>Gloeophyllaceae</taxon>
        <taxon>Heliocybe</taxon>
    </lineage>
</organism>
<dbReference type="EMBL" id="ML213517">
    <property type="protein sequence ID" value="TFK48983.1"/>
    <property type="molecule type" value="Genomic_DNA"/>
</dbReference>
<feature type="region of interest" description="Disordered" evidence="1">
    <location>
        <begin position="1"/>
        <end position="26"/>
    </location>
</feature>
<dbReference type="Proteomes" id="UP000305948">
    <property type="component" value="Unassembled WGS sequence"/>
</dbReference>
<evidence type="ECO:0000313" key="4">
    <source>
        <dbReference type="Proteomes" id="UP000305948"/>
    </source>
</evidence>
<keyword evidence="4" id="KW-1185">Reference proteome</keyword>
<evidence type="ECO:0000256" key="2">
    <source>
        <dbReference type="SAM" id="Phobius"/>
    </source>
</evidence>
<dbReference type="AlphaFoldDB" id="A0A5C3MVJ9"/>
<gene>
    <name evidence="3" type="ORF">OE88DRAFT_1737201</name>
</gene>
<keyword evidence="2" id="KW-0472">Membrane</keyword>
<keyword evidence="2" id="KW-0812">Transmembrane</keyword>
<name>A0A5C3MVJ9_9AGAM</name>
<protein>
    <submittedName>
        <fullName evidence="3">Uncharacterized protein</fullName>
    </submittedName>
</protein>
<evidence type="ECO:0000313" key="3">
    <source>
        <dbReference type="EMBL" id="TFK48983.1"/>
    </source>
</evidence>
<evidence type="ECO:0000256" key="1">
    <source>
        <dbReference type="SAM" id="MobiDB-lite"/>
    </source>
</evidence>
<feature type="transmembrane region" description="Helical" evidence="2">
    <location>
        <begin position="35"/>
        <end position="55"/>
    </location>
</feature>
<keyword evidence="2" id="KW-1133">Transmembrane helix</keyword>
<proteinExistence type="predicted"/>